<keyword evidence="5" id="KW-0472">Membrane</keyword>
<dbReference type="GO" id="GO:0005768">
    <property type="term" value="C:endosome"/>
    <property type="evidence" value="ECO:0007669"/>
    <property type="project" value="TreeGrafter"/>
</dbReference>
<dbReference type="GO" id="GO:0005802">
    <property type="term" value="C:trans-Golgi network"/>
    <property type="evidence" value="ECO:0007669"/>
    <property type="project" value="TreeGrafter"/>
</dbReference>
<organism evidence="10 11">
    <name type="scientific">Protomyces lactucae-debilis</name>
    <dbReference type="NCBI Taxonomy" id="2754530"/>
    <lineage>
        <taxon>Eukaryota</taxon>
        <taxon>Fungi</taxon>
        <taxon>Dikarya</taxon>
        <taxon>Ascomycota</taxon>
        <taxon>Taphrinomycotina</taxon>
        <taxon>Taphrinomycetes</taxon>
        <taxon>Taphrinales</taxon>
        <taxon>Protomycetaceae</taxon>
        <taxon>Protomyces</taxon>
    </lineage>
</organism>
<sequence length="1335" mass="146829">MSRAATPELRAASGSHPDAKRYKQAVDRVLGTFQAIESWPDNISFLTKLLRVLQSYPTISEIPSKDAVANSLALCLVPPLPNGVHQKALEIYAHIFALAGADSLANDLYVWLPGLLPVLSFASVSLKSTLIILFSTFIVPLRHTLRPVTRDIILSILPGLEDEHDEAFSAVLRLMEELRLAVEDDTLWWTSVWLACILASSNQRGGALYYLLNMMPEAMSDPVVCIGPDPGILVRAFSAGLTDVDALNQRGFLELLVAHLPLSATWLDRIPGKQLQLLMSAASQIVLRKDLSLNKRLWAWLLGPADEDGDRGADQLKHSGPHLLEALKRDMQITPARTCRVMLSLIDKQELAALLLQDMLESLLDACFRAEQEGTLVELRNSARALFDAIPSSVIFQYLWLLVTTKQLGLLSFTLQTFDFKEEDMLAQHLPRLMLGLLKTGSEPELRLACDVSTKLTTSALGCCTESTSSNPSSNSDANFANDWASQCFSQLEATQDAKVMHLLYELLLNLSDLTSISSTLLLTLCNKIAASSMLHIEHVGGITHLLVASKTPVNISLAQQLVAHLLACILDPLVELTGVSLLGLLSTVVPTGELQHVVASHVASDLASTASLRLFASLWAFLPEALAQSILPDSILLVIDALAFGSLSVQGTVKRWMRGTTTTAMLDVLLQRLEQFAPTRSDTVSILNNDIFVWQMSTDIPSFTYHLKLLASLAQVVRLDDGIEDLCKNTAMSALACQGTDAELLVSIAAPALVILGKCSGSKDETERFLVDRLIIAVHDGHEALQQVLLESMSAHHTDLQQLQTHWIQYGLKEAARRPVLRDWVDYVLKLRPAPNSIVLCLCDLVYQSLADMDSMLMSQSTSGLAMQGNISLLLNTLGRLRISEEDHAERISTDRPAGFLTNLLSATSAEEGQMNIPSAPSKQIIHLAVHVWAWASSETTNATSHHSITVLQQQAYDVLDNLFKRNPAGVVLELVNLHGEGKSAAKDLCIQLNASASDHLLVMLSKMLRAQVPEGVVQFLLQVIETKSADVVAQAESELIALLRHLASAGPTSVEHDVVLLCCEISSKLAGVGKKTRKDVNDSTMKVLTHALTKPSPELYDLLASLIPRLPSVFLDLDKVSGAVGAIMTQLIQPQLKVKQPTAATLSLLEPISQLDGVQKVWRRDVQDYFADSSFFTTSWGQGRRWSGVLHPWFTLDKDKVNEYLQKPNPSAPAHLFASQESERIFKIAQNQRLVFVVMTLPVDALLAKISLLHERLEELSSKFLSESLLLMQTLVLRISSEHLRSTWPLMVNILKRAFEQLLNNAEETLLRSACEALDVLLASRREDFQIRL</sequence>
<dbReference type="STRING" id="56484.A0A1Y2F243"/>
<evidence type="ECO:0000256" key="2">
    <source>
        <dbReference type="ARBA" id="ARBA00022448"/>
    </source>
</evidence>
<feature type="domain" description="DOP1-like middle TPR" evidence="8">
    <location>
        <begin position="323"/>
        <end position="465"/>
    </location>
</feature>
<dbReference type="GO" id="GO:0000139">
    <property type="term" value="C:Golgi membrane"/>
    <property type="evidence" value="ECO:0007669"/>
    <property type="project" value="UniProtKB-SubCell"/>
</dbReference>
<feature type="domain" description="DOP1-like C-terminal" evidence="9">
    <location>
        <begin position="1062"/>
        <end position="1333"/>
    </location>
</feature>
<dbReference type="GeneID" id="63788876"/>
<accession>A0A1Y2F243</accession>
<dbReference type="InterPro" id="IPR016024">
    <property type="entry name" value="ARM-type_fold"/>
</dbReference>
<dbReference type="OrthoDB" id="297643at2759"/>
<keyword evidence="3" id="KW-0653">Protein transport</keyword>
<evidence type="ECO:0000256" key="5">
    <source>
        <dbReference type="ARBA" id="ARBA00023136"/>
    </source>
</evidence>
<dbReference type="PANTHER" id="PTHR14042:SF24">
    <property type="entry name" value="PROTEIN DOPEY-1 HOMOLOG"/>
    <property type="match status" value="1"/>
</dbReference>
<keyword evidence="4" id="KW-0333">Golgi apparatus</keyword>
<dbReference type="SUPFAM" id="SSF48371">
    <property type="entry name" value="ARM repeat"/>
    <property type="match status" value="1"/>
</dbReference>
<dbReference type="InterPro" id="IPR007249">
    <property type="entry name" value="DOP1_N"/>
</dbReference>
<dbReference type="RefSeq" id="XP_040723037.1">
    <property type="nucleotide sequence ID" value="XM_040872277.1"/>
</dbReference>
<keyword evidence="2" id="KW-0813">Transport</keyword>
<protein>
    <submittedName>
        <fullName evidence="10">Dopey, N-terminal-domain-containing protein</fullName>
    </submittedName>
</protein>
<name>A0A1Y2F243_PROLT</name>
<evidence type="ECO:0000256" key="1">
    <source>
        <dbReference type="ARBA" id="ARBA00004395"/>
    </source>
</evidence>
<evidence type="ECO:0000313" key="11">
    <source>
        <dbReference type="Proteomes" id="UP000193685"/>
    </source>
</evidence>
<comment type="similarity">
    <text evidence="6">Belongs to the DOP1 family.</text>
</comment>
<dbReference type="OMA" id="WIHETSE"/>
<dbReference type="Pfam" id="PF24597">
    <property type="entry name" value="TPR_DOP1_M"/>
    <property type="match status" value="1"/>
</dbReference>
<dbReference type="GO" id="GO:0015031">
    <property type="term" value="P:protein transport"/>
    <property type="evidence" value="ECO:0007669"/>
    <property type="project" value="UniProtKB-KW"/>
</dbReference>
<feature type="domain" description="DOP1 N-terminal" evidence="7">
    <location>
        <begin position="18"/>
        <end position="305"/>
    </location>
</feature>
<dbReference type="EMBL" id="MCFI01000020">
    <property type="protein sequence ID" value="ORY77416.1"/>
    <property type="molecule type" value="Genomic_DNA"/>
</dbReference>
<evidence type="ECO:0000259" key="8">
    <source>
        <dbReference type="Pfam" id="PF24597"/>
    </source>
</evidence>
<evidence type="ECO:0000256" key="4">
    <source>
        <dbReference type="ARBA" id="ARBA00023034"/>
    </source>
</evidence>
<proteinExistence type="inferred from homology"/>
<evidence type="ECO:0000259" key="7">
    <source>
        <dbReference type="Pfam" id="PF04118"/>
    </source>
</evidence>
<evidence type="ECO:0000259" key="9">
    <source>
        <dbReference type="Pfam" id="PF24598"/>
    </source>
</evidence>
<dbReference type="GO" id="GO:0006895">
    <property type="term" value="P:Golgi to endosome transport"/>
    <property type="evidence" value="ECO:0007669"/>
    <property type="project" value="InterPro"/>
</dbReference>
<comment type="subcellular location">
    <subcellularLocation>
        <location evidence="1">Golgi apparatus membrane</location>
        <topology evidence="1">Peripheral membrane protein</topology>
    </subcellularLocation>
</comment>
<keyword evidence="11" id="KW-1185">Reference proteome</keyword>
<dbReference type="InterPro" id="IPR056458">
    <property type="entry name" value="TPR_DOP1_M"/>
</dbReference>
<dbReference type="PANTHER" id="PTHR14042">
    <property type="entry name" value="DOPEY-RELATED"/>
    <property type="match status" value="1"/>
</dbReference>
<evidence type="ECO:0000313" key="10">
    <source>
        <dbReference type="EMBL" id="ORY77416.1"/>
    </source>
</evidence>
<dbReference type="InterPro" id="IPR056457">
    <property type="entry name" value="DOP1_C"/>
</dbReference>
<comment type="caution">
    <text evidence="10">The sequence shown here is derived from an EMBL/GenBank/DDBJ whole genome shotgun (WGS) entry which is preliminary data.</text>
</comment>
<evidence type="ECO:0000256" key="3">
    <source>
        <dbReference type="ARBA" id="ARBA00022927"/>
    </source>
</evidence>
<dbReference type="GO" id="GO:0005829">
    <property type="term" value="C:cytosol"/>
    <property type="evidence" value="ECO:0007669"/>
    <property type="project" value="GOC"/>
</dbReference>
<evidence type="ECO:0000256" key="6">
    <source>
        <dbReference type="ARBA" id="ARBA00046326"/>
    </source>
</evidence>
<dbReference type="Pfam" id="PF24598">
    <property type="entry name" value="DOP1_C"/>
    <property type="match status" value="1"/>
</dbReference>
<gene>
    <name evidence="10" type="ORF">BCR37DRAFT_415315</name>
</gene>
<dbReference type="Pfam" id="PF04118">
    <property type="entry name" value="Dopey_N"/>
    <property type="match status" value="1"/>
</dbReference>
<dbReference type="Proteomes" id="UP000193685">
    <property type="component" value="Unassembled WGS sequence"/>
</dbReference>
<reference evidence="10 11" key="1">
    <citation type="submission" date="2016-07" db="EMBL/GenBank/DDBJ databases">
        <title>Pervasive Adenine N6-methylation of Active Genes in Fungi.</title>
        <authorList>
            <consortium name="DOE Joint Genome Institute"/>
            <person name="Mondo S.J."/>
            <person name="Dannebaum R.O."/>
            <person name="Kuo R.C."/>
            <person name="Labutti K."/>
            <person name="Haridas S."/>
            <person name="Kuo A."/>
            <person name="Salamov A."/>
            <person name="Ahrendt S.R."/>
            <person name="Lipzen A."/>
            <person name="Sullivan W."/>
            <person name="Andreopoulos W.B."/>
            <person name="Clum A."/>
            <person name="Lindquist E."/>
            <person name="Daum C."/>
            <person name="Ramamoorthy G.K."/>
            <person name="Gryganskyi A."/>
            <person name="Culley D."/>
            <person name="Magnuson J.K."/>
            <person name="James T.Y."/>
            <person name="O'Malley M.A."/>
            <person name="Stajich J.E."/>
            <person name="Spatafora J.W."/>
            <person name="Visel A."/>
            <person name="Grigoriev I.V."/>
        </authorList>
    </citation>
    <scope>NUCLEOTIDE SEQUENCE [LARGE SCALE GENOMIC DNA]</scope>
    <source>
        <strain evidence="10 11">12-1054</strain>
    </source>
</reference>
<dbReference type="InterPro" id="IPR040314">
    <property type="entry name" value="DOP1"/>
</dbReference>